<keyword evidence="3" id="KW-1185">Reference proteome</keyword>
<feature type="signal peptide" evidence="1">
    <location>
        <begin position="1"/>
        <end position="27"/>
    </location>
</feature>
<comment type="caution">
    <text evidence="2">The sequence shown here is derived from an EMBL/GenBank/DDBJ whole genome shotgun (WGS) entry which is preliminary data.</text>
</comment>
<evidence type="ECO:0000256" key="1">
    <source>
        <dbReference type="SAM" id="SignalP"/>
    </source>
</evidence>
<evidence type="ECO:0000313" key="2">
    <source>
        <dbReference type="EMBL" id="MFC4260107.1"/>
    </source>
</evidence>
<dbReference type="RefSeq" id="WP_379888299.1">
    <property type="nucleotide sequence ID" value="NZ_JBHSDI010000049.1"/>
</dbReference>
<proteinExistence type="predicted"/>
<name>A0ABV8QK60_9GAMM</name>
<reference evidence="3" key="1">
    <citation type="journal article" date="2019" name="Int. J. Syst. Evol. Microbiol.">
        <title>The Global Catalogue of Microorganisms (GCM) 10K type strain sequencing project: providing services to taxonomists for standard genome sequencing and annotation.</title>
        <authorList>
            <consortium name="The Broad Institute Genomics Platform"/>
            <consortium name="The Broad Institute Genome Sequencing Center for Infectious Disease"/>
            <person name="Wu L."/>
            <person name="Ma J."/>
        </authorList>
    </citation>
    <scope>NUCLEOTIDE SEQUENCE [LARGE SCALE GENOMIC DNA]</scope>
    <source>
        <strain evidence="3">CECT 7297</strain>
    </source>
</reference>
<dbReference type="PROSITE" id="PS51257">
    <property type="entry name" value="PROKAR_LIPOPROTEIN"/>
    <property type="match status" value="1"/>
</dbReference>
<dbReference type="EMBL" id="JBHSDI010000049">
    <property type="protein sequence ID" value="MFC4260107.1"/>
    <property type="molecule type" value="Genomic_DNA"/>
</dbReference>
<keyword evidence="1" id="KW-0732">Signal</keyword>
<feature type="chain" id="PRO_5047264079" evidence="1">
    <location>
        <begin position="28"/>
        <end position="168"/>
    </location>
</feature>
<dbReference type="Proteomes" id="UP001595798">
    <property type="component" value="Unassembled WGS sequence"/>
</dbReference>
<evidence type="ECO:0000313" key="3">
    <source>
        <dbReference type="Proteomes" id="UP001595798"/>
    </source>
</evidence>
<accession>A0ABV8QK60</accession>
<gene>
    <name evidence="2" type="ORF">ACFOZ5_13870</name>
</gene>
<organism evidence="2 3">
    <name type="scientific">Marinobacter lacisalsi</name>
    <dbReference type="NCBI Taxonomy" id="475979"/>
    <lineage>
        <taxon>Bacteria</taxon>
        <taxon>Pseudomonadati</taxon>
        <taxon>Pseudomonadota</taxon>
        <taxon>Gammaproteobacteria</taxon>
        <taxon>Pseudomonadales</taxon>
        <taxon>Marinobacteraceae</taxon>
        <taxon>Marinobacter</taxon>
    </lineage>
</organism>
<protein>
    <submittedName>
        <fullName evidence="2">Uncharacterized protein</fullName>
    </submittedName>
</protein>
<sequence>MTRMLKAKAFVTISLMAGLSCSASASGAEGAIESEAGRVMLEATLNAPEATLPAEQACLSEEAITVGEYLADTLGLLTEGSPGKTQLTMSCDAVTNSPELQQYYSLGFFPQQAGESLNAMDTEAALFQCTLGFQHQKGELAWSRSLQALVNITDETIVEGTRRCLSIP</sequence>